<dbReference type="Proteomes" id="UP001176961">
    <property type="component" value="Unassembled WGS sequence"/>
</dbReference>
<feature type="signal peptide" evidence="1">
    <location>
        <begin position="1"/>
        <end position="30"/>
    </location>
</feature>
<comment type="caution">
    <text evidence="3">The sequence shown here is derived from an EMBL/GenBank/DDBJ whole genome shotgun (WGS) entry which is preliminary data.</text>
</comment>
<protein>
    <recommendedName>
        <fullName evidence="2">SCP domain-containing protein</fullName>
    </recommendedName>
</protein>
<keyword evidence="1" id="KW-0732">Signal</keyword>
<name>A0AA36DNP9_CYLNA</name>
<dbReference type="SUPFAM" id="SSF55797">
    <property type="entry name" value="PR-1-like"/>
    <property type="match status" value="3"/>
</dbReference>
<dbReference type="InterPro" id="IPR035940">
    <property type="entry name" value="CAP_sf"/>
</dbReference>
<dbReference type="InterPro" id="IPR014044">
    <property type="entry name" value="CAP_dom"/>
</dbReference>
<dbReference type="Pfam" id="PF00188">
    <property type="entry name" value="CAP"/>
    <property type="match status" value="3"/>
</dbReference>
<evidence type="ECO:0000313" key="4">
    <source>
        <dbReference type="Proteomes" id="UP001176961"/>
    </source>
</evidence>
<dbReference type="EMBL" id="CATQJL010000001">
    <property type="protein sequence ID" value="CAJ0590145.1"/>
    <property type="molecule type" value="Genomic_DNA"/>
</dbReference>
<accession>A0AA36DNP9</accession>
<evidence type="ECO:0000256" key="1">
    <source>
        <dbReference type="SAM" id="SignalP"/>
    </source>
</evidence>
<dbReference type="InterPro" id="IPR001283">
    <property type="entry name" value="CRISP-related"/>
</dbReference>
<gene>
    <name evidence="3" type="ORF">CYNAS_LOCUS2128</name>
</gene>
<feature type="chain" id="PRO_5041285784" description="SCP domain-containing protein" evidence="1">
    <location>
        <begin position="31"/>
        <end position="784"/>
    </location>
</feature>
<dbReference type="AlphaFoldDB" id="A0AA36DNP9"/>
<feature type="domain" description="SCP" evidence="2">
    <location>
        <begin position="379"/>
        <end position="532"/>
    </location>
</feature>
<organism evidence="3 4">
    <name type="scientific">Cylicocyclus nassatus</name>
    <name type="common">Nematode worm</name>
    <dbReference type="NCBI Taxonomy" id="53992"/>
    <lineage>
        <taxon>Eukaryota</taxon>
        <taxon>Metazoa</taxon>
        <taxon>Ecdysozoa</taxon>
        <taxon>Nematoda</taxon>
        <taxon>Chromadorea</taxon>
        <taxon>Rhabditida</taxon>
        <taxon>Rhabditina</taxon>
        <taxon>Rhabditomorpha</taxon>
        <taxon>Strongyloidea</taxon>
        <taxon>Strongylidae</taxon>
        <taxon>Cylicocyclus</taxon>
    </lineage>
</organism>
<proteinExistence type="predicted"/>
<keyword evidence="4" id="KW-1185">Reference proteome</keyword>
<evidence type="ECO:0000259" key="2">
    <source>
        <dbReference type="SMART" id="SM00198"/>
    </source>
</evidence>
<dbReference type="SMART" id="SM00198">
    <property type="entry name" value="SCP"/>
    <property type="match status" value="2"/>
</dbReference>
<dbReference type="CDD" id="cd05380">
    <property type="entry name" value="CAP_euk"/>
    <property type="match status" value="3"/>
</dbReference>
<feature type="domain" description="SCP" evidence="2">
    <location>
        <begin position="588"/>
        <end position="744"/>
    </location>
</feature>
<sequence>MAAKPYNSSFDPMRLLLGVLVITLVLSTVAEDNAKTASPGPNEPVIPGTGAPELLTGMPDHKGEWMTEWEWGTGVWHGGVSLEPGKYSGEPLGPEGISGAPIGPEGFSGEPIGPEGFSGEPLGPGGISGKPVSPGKISGKLEEGGETVTMHGPVTTGPPEVLGMCPNSDMEDDFRVKIVAAHNKLRGQLANGTVCNGPGGDACIKLRKANKMMQVKYNCDSEKTARAILPSSPPSTCDFSDFQGNLYKTAGDVAFGPLIEQATVEWWSQIYARKIDQTQNLYYTHLGIAKFALMASDLTTEIGCAHFKCGADSYLACSYKTELANAKKLYNMGPTCKQCPEGLESCVDSLCPVKQLEPPTKPPEVLKPTCPDNAEVQEAFRRAIWGVHNEHRAVLALGGTRNGKRRIPDILLMRKANQMGELKYNCELEMKALERARQGPAQADNSEGLVENVFVWDKKKIPKWDKLARRAASMWWSEILRRETPFDQVQNIFYTHLGITSFAMMASDLTTELGCAHFPTEGNIVVVCHYQTTLKHATKLYNMGPTCKKCPLGIDSCVNGLCPTIIPPKPPEPVLVSSCPSNTEMPEKFRRAIWLKHNEHRAVLALGAASNGHVRVPDIKLMRKANQMSELRYNCALETQALVKAKLCEENPTPEQNLNAFMFVPKPARKHQPTIEKIGRRAVSKWWSELKKLNTPFDQTQNLYYDHSGIPSFAKIASDLTTEVGCAYATCGSNTNVVCLYTTTLASAKKLYNNGPTCNKCAGGVGVCMNGLCPVNVTITVEIA</sequence>
<dbReference type="Gene3D" id="3.40.33.10">
    <property type="entry name" value="CAP"/>
    <property type="match status" value="3"/>
</dbReference>
<dbReference type="PANTHER" id="PTHR10334">
    <property type="entry name" value="CYSTEINE-RICH SECRETORY PROTEIN-RELATED"/>
    <property type="match status" value="1"/>
</dbReference>
<reference evidence="3" key="1">
    <citation type="submission" date="2023-07" db="EMBL/GenBank/DDBJ databases">
        <authorList>
            <consortium name="CYATHOMIX"/>
        </authorList>
    </citation>
    <scope>NUCLEOTIDE SEQUENCE</scope>
    <source>
        <strain evidence="3">N/A</strain>
    </source>
</reference>
<evidence type="ECO:0000313" key="3">
    <source>
        <dbReference type="EMBL" id="CAJ0590145.1"/>
    </source>
</evidence>